<evidence type="ECO:0000256" key="1">
    <source>
        <dbReference type="SAM" id="MobiDB-lite"/>
    </source>
</evidence>
<organism evidence="2 3">
    <name type="scientific">Didymella heteroderae</name>
    <dbReference type="NCBI Taxonomy" id="1769908"/>
    <lineage>
        <taxon>Eukaryota</taxon>
        <taxon>Fungi</taxon>
        <taxon>Dikarya</taxon>
        <taxon>Ascomycota</taxon>
        <taxon>Pezizomycotina</taxon>
        <taxon>Dothideomycetes</taxon>
        <taxon>Pleosporomycetidae</taxon>
        <taxon>Pleosporales</taxon>
        <taxon>Pleosporineae</taxon>
        <taxon>Didymellaceae</taxon>
        <taxon>Didymella</taxon>
    </lineage>
</organism>
<evidence type="ECO:0000313" key="2">
    <source>
        <dbReference type="EMBL" id="KAF3034478.1"/>
    </source>
</evidence>
<comment type="caution">
    <text evidence="2">The sequence shown here is derived from an EMBL/GenBank/DDBJ whole genome shotgun (WGS) entry which is preliminary data.</text>
</comment>
<dbReference type="Proteomes" id="UP000758155">
    <property type="component" value="Unassembled WGS sequence"/>
</dbReference>
<dbReference type="EMBL" id="SWKV01000067">
    <property type="protein sequence ID" value="KAF3034478.1"/>
    <property type="molecule type" value="Genomic_DNA"/>
</dbReference>
<name>A0A9P5BXI5_9PLEO</name>
<sequence length="112" mass="13062">MKDLLDITLEDPDWMGTDDSNDATDTKMSRAEANDQGSLECERSLVLAAVRLSKSDSTTREHFLAGLIVRRNPFTYFLRDIRDQIYAYMTFPPLEDEEDAKREWDEECLRCF</sequence>
<dbReference type="AlphaFoldDB" id="A0A9P5BXI5"/>
<feature type="region of interest" description="Disordered" evidence="1">
    <location>
        <begin position="1"/>
        <end position="35"/>
    </location>
</feature>
<gene>
    <name evidence="2" type="ORF">E8E12_001950</name>
</gene>
<evidence type="ECO:0000313" key="3">
    <source>
        <dbReference type="Proteomes" id="UP000758155"/>
    </source>
</evidence>
<reference evidence="2" key="1">
    <citation type="submission" date="2019-04" db="EMBL/GenBank/DDBJ databases">
        <title>Sequencing of skin fungus with MAO and IRED activity.</title>
        <authorList>
            <person name="Marsaioli A.J."/>
            <person name="Bonatto J.M.C."/>
            <person name="Reis Junior O."/>
        </authorList>
    </citation>
    <scope>NUCLEOTIDE SEQUENCE</scope>
    <source>
        <strain evidence="2">28M1</strain>
    </source>
</reference>
<feature type="compositionally biased region" description="Basic and acidic residues" evidence="1">
    <location>
        <begin position="24"/>
        <end position="33"/>
    </location>
</feature>
<proteinExistence type="predicted"/>
<accession>A0A9P5BXI5</accession>
<protein>
    <submittedName>
        <fullName evidence="2">Uncharacterized protein</fullName>
    </submittedName>
</protein>
<keyword evidence="3" id="KW-1185">Reference proteome</keyword>